<keyword evidence="5" id="KW-1185">Reference proteome</keyword>
<evidence type="ECO:0000256" key="1">
    <source>
        <dbReference type="ARBA" id="ARBA00023122"/>
    </source>
</evidence>
<protein>
    <submittedName>
        <fullName evidence="4">Acetoin dehydrogenase</fullName>
    </submittedName>
</protein>
<evidence type="ECO:0000256" key="2">
    <source>
        <dbReference type="PROSITE-ProRule" id="PRU00703"/>
    </source>
</evidence>
<dbReference type="Gene3D" id="3.10.580.10">
    <property type="entry name" value="CBS-domain"/>
    <property type="match status" value="1"/>
</dbReference>
<dbReference type="KEGG" id="uam:UABAM_00656"/>
<dbReference type="PROSITE" id="PS51371">
    <property type="entry name" value="CBS"/>
    <property type="match status" value="2"/>
</dbReference>
<evidence type="ECO:0000313" key="5">
    <source>
        <dbReference type="Proteomes" id="UP000326354"/>
    </source>
</evidence>
<dbReference type="RefSeq" id="WP_151966561.1">
    <property type="nucleotide sequence ID" value="NZ_AP019860.1"/>
</dbReference>
<dbReference type="InterPro" id="IPR051257">
    <property type="entry name" value="Diverse_CBS-Domain"/>
</dbReference>
<feature type="domain" description="CBS" evidence="3">
    <location>
        <begin position="83"/>
        <end position="139"/>
    </location>
</feature>
<dbReference type="InterPro" id="IPR000644">
    <property type="entry name" value="CBS_dom"/>
</dbReference>
<dbReference type="AlphaFoldDB" id="A0A5S9IIA5"/>
<dbReference type="OrthoDB" id="275061at2"/>
<proteinExistence type="predicted"/>
<dbReference type="PANTHER" id="PTHR43080">
    <property type="entry name" value="CBS DOMAIN-CONTAINING PROTEIN CBSX3, MITOCHONDRIAL"/>
    <property type="match status" value="1"/>
</dbReference>
<dbReference type="Pfam" id="PF00571">
    <property type="entry name" value="CBS"/>
    <property type="match status" value="2"/>
</dbReference>
<evidence type="ECO:0000259" key="3">
    <source>
        <dbReference type="PROSITE" id="PS51371"/>
    </source>
</evidence>
<keyword evidence="1 2" id="KW-0129">CBS domain</keyword>
<reference evidence="4 5" key="1">
    <citation type="submission" date="2019-08" db="EMBL/GenBank/DDBJ databases">
        <title>Complete genome sequence of Candidatus Uab amorphum.</title>
        <authorList>
            <person name="Shiratori T."/>
            <person name="Suzuki S."/>
            <person name="Kakizawa Y."/>
            <person name="Ishida K."/>
        </authorList>
    </citation>
    <scope>NUCLEOTIDE SEQUENCE [LARGE SCALE GENOMIC DNA]</scope>
    <source>
        <strain evidence="4 5">SRT547</strain>
    </source>
</reference>
<feature type="domain" description="CBS" evidence="3">
    <location>
        <begin position="8"/>
        <end position="65"/>
    </location>
</feature>
<dbReference type="InterPro" id="IPR046342">
    <property type="entry name" value="CBS_dom_sf"/>
</dbReference>
<gene>
    <name evidence="4" type="ORF">UABAM_00656</name>
</gene>
<dbReference type="EMBL" id="AP019860">
    <property type="protein sequence ID" value="BBM82313.1"/>
    <property type="molecule type" value="Genomic_DNA"/>
</dbReference>
<dbReference type="SMART" id="SM00116">
    <property type="entry name" value="CBS"/>
    <property type="match status" value="2"/>
</dbReference>
<evidence type="ECO:0000313" key="4">
    <source>
        <dbReference type="EMBL" id="BBM82313.1"/>
    </source>
</evidence>
<accession>A0A5S9IIA5</accession>
<name>A0A5S9IIA5_UABAM</name>
<organism evidence="4 5">
    <name type="scientific">Uabimicrobium amorphum</name>
    <dbReference type="NCBI Taxonomy" id="2596890"/>
    <lineage>
        <taxon>Bacteria</taxon>
        <taxon>Pseudomonadati</taxon>
        <taxon>Planctomycetota</taxon>
        <taxon>Candidatus Uabimicrobiia</taxon>
        <taxon>Candidatus Uabimicrobiales</taxon>
        <taxon>Candidatus Uabimicrobiaceae</taxon>
        <taxon>Candidatus Uabimicrobium</taxon>
    </lineage>
</organism>
<sequence length="139" mass="15703">MKKVKDIMKSDLVTVKPETTLDKALELLLNENINHLPVLDPNEHLVGIVSDRDMRIAMDSPFLGLYPDNMKDRLHNRIIGDIMQCALQMIDEDSDVLKAAQQMREHKVGSLLVLNAQKKLVGILTEKDLVGHLIELLQS</sequence>
<dbReference type="CDD" id="cd04584">
    <property type="entry name" value="CBS_pair_AcuB_like"/>
    <property type="match status" value="1"/>
</dbReference>
<dbReference type="SUPFAM" id="SSF54631">
    <property type="entry name" value="CBS-domain pair"/>
    <property type="match status" value="1"/>
</dbReference>
<dbReference type="Proteomes" id="UP000326354">
    <property type="component" value="Chromosome"/>
</dbReference>
<dbReference type="PANTHER" id="PTHR43080:SF2">
    <property type="entry name" value="CBS DOMAIN-CONTAINING PROTEIN"/>
    <property type="match status" value="1"/>
</dbReference>